<gene>
    <name evidence="1" type="ORF">F5878DRAFT_345827</name>
</gene>
<comment type="caution">
    <text evidence="1">The sequence shown here is derived from an EMBL/GenBank/DDBJ whole genome shotgun (WGS) entry which is preliminary data.</text>
</comment>
<accession>A0AA38P1R4</accession>
<dbReference type="AlphaFoldDB" id="A0AA38P1R4"/>
<name>A0AA38P1R4_9AGAR</name>
<evidence type="ECO:0000313" key="1">
    <source>
        <dbReference type="EMBL" id="KAJ3834713.1"/>
    </source>
</evidence>
<dbReference type="EMBL" id="MU806494">
    <property type="protein sequence ID" value="KAJ3834713.1"/>
    <property type="molecule type" value="Genomic_DNA"/>
</dbReference>
<reference evidence="1" key="1">
    <citation type="submission" date="2022-08" db="EMBL/GenBank/DDBJ databases">
        <authorList>
            <consortium name="DOE Joint Genome Institute"/>
            <person name="Min B."/>
            <person name="Riley R."/>
            <person name="Sierra-Patev S."/>
            <person name="Naranjo-Ortiz M."/>
            <person name="Looney B."/>
            <person name="Konkel Z."/>
            <person name="Slot J.C."/>
            <person name="Sakamoto Y."/>
            <person name="Steenwyk J.L."/>
            <person name="Rokas A."/>
            <person name="Carro J."/>
            <person name="Camarero S."/>
            <person name="Ferreira P."/>
            <person name="Molpeceres G."/>
            <person name="Ruiz-Duenas F.J."/>
            <person name="Serrano A."/>
            <person name="Henrissat B."/>
            <person name="Drula E."/>
            <person name="Hughes K.W."/>
            <person name="Mata J.L."/>
            <person name="Ishikawa N.K."/>
            <person name="Vargas-Isla R."/>
            <person name="Ushijima S."/>
            <person name="Smith C.A."/>
            <person name="Ahrendt S."/>
            <person name="Andreopoulos W."/>
            <person name="He G."/>
            <person name="Labutti K."/>
            <person name="Lipzen A."/>
            <person name="Ng V."/>
            <person name="Sandor L."/>
            <person name="Barry K."/>
            <person name="Martinez A.T."/>
            <person name="Xiao Y."/>
            <person name="Gibbons J.G."/>
            <person name="Terashima K."/>
            <person name="Hibbett D.S."/>
            <person name="Grigoriev I.V."/>
        </authorList>
    </citation>
    <scope>NUCLEOTIDE SEQUENCE</scope>
    <source>
        <strain evidence="1">TFB9207</strain>
    </source>
</reference>
<organism evidence="1 2">
    <name type="scientific">Lentinula raphanica</name>
    <dbReference type="NCBI Taxonomy" id="153919"/>
    <lineage>
        <taxon>Eukaryota</taxon>
        <taxon>Fungi</taxon>
        <taxon>Dikarya</taxon>
        <taxon>Basidiomycota</taxon>
        <taxon>Agaricomycotina</taxon>
        <taxon>Agaricomycetes</taxon>
        <taxon>Agaricomycetidae</taxon>
        <taxon>Agaricales</taxon>
        <taxon>Marasmiineae</taxon>
        <taxon>Omphalotaceae</taxon>
        <taxon>Lentinula</taxon>
    </lineage>
</organism>
<protein>
    <submittedName>
        <fullName evidence="1">Uncharacterized protein</fullName>
    </submittedName>
</protein>
<dbReference type="Proteomes" id="UP001163846">
    <property type="component" value="Unassembled WGS sequence"/>
</dbReference>
<proteinExistence type="predicted"/>
<evidence type="ECO:0000313" key="2">
    <source>
        <dbReference type="Proteomes" id="UP001163846"/>
    </source>
</evidence>
<keyword evidence="2" id="KW-1185">Reference proteome</keyword>
<sequence>MRSLQPLQQHTSSMFLRSLSALSCSISIATAASIAPTVAMHNADLRVRAPPAASAAATDPSLKETTPFIELPVVLHTPSWSLPTPFPEVYLSIGDRDITCDPDVMPRKELARDEVGQIIFYDNKFQLLPTENRRILPGTPHVYSYMMNSAMKTMEKMITEVCQVQQQSEKHSEKSRSETELDLVDMFINLSLSGKHSVFMQTDVLRRYKTGSIKFREKIMKPEKFQYLGKAILFSTCIRNSQTIECHKSST</sequence>